<protein>
    <recommendedName>
        <fullName evidence="2">Next to BRCA1 central domain-containing protein</fullName>
    </recommendedName>
</protein>
<dbReference type="AlphaFoldDB" id="X1UWW8"/>
<reference evidence="1" key="1">
    <citation type="journal article" date="2014" name="Front. Microbiol.">
        <title>High frequency of phylogenetically diverse reductive dehalogenase-homologous genes in deep subseafloor sedimentary metagenomes.</title>
        <authorList>
            <person name="Kawai M."/>
            <person name="Futagami T."/>
            <person name="Toyoda A."/>
            <person name="Takaki Y."/>
            <person name="Nishi S."/>
            <person name="Hori S."/>
            <person name="Arai W."/>
            <person name="Tsubouchi T."/>
            <person name="Morono Y."/>
            <person name="Uchiyama I."/>
            <person name="Ito T."/>
            <person name="Fujiyama A."/>
            <person name="Inagaki F."/>
            <person name="Takami H."/>
        </authorList>
    </citation>
    <scope>NUCLEOTIDE SEQUENCE</scope>
    <source>
        <strain evidence="1">Expedition CK06-06</strain>
    </source>
</reference>
<evidence type="ECO:0008006" key="2">
    <source>
        <dbReference type="Google" id="ProtNLM"/>
    </source>
</evidence>
<evidence type="ECO:0000313" key="1">
    <source>
        <dbReference type="EMBL" id="GAI96874.1"/>
    </source>
</evidence>
<sequence length="143" mass="16185">ITEKELDYEDRWQSFPLYNIPAGTRTRVRITGRNDMASNQRMGIWWQVKDPDGKVPPGGEYATWGVVWKGPGGVQEFVGSSFDLDKEGPYSIAVQLFMNPDDQVCVDDYHGTLCTVEAAEEFAGKISRKELKYDATKRSIPVY</sequence>
<name>X1UWW8_9ZZZZ</name>
<proteinExistence type="predicted"/>
<organism evidence="1">
    <name type="scientific">marine sediment metagenome</name>
    <dbReference type="NCBI Taxonomy" id="412755"/>
    <lineage>
        <taxon>unclassified sequences</taxon>
        <taxon>metagenomes</taxon>
        <taxon>ecological metagenomes</taxon>
    </lineage>
</organism>
<dbReference type="EMBL" id="BARW01015617">
    <property type="protein sequence ID" value="GAI96874.1"/>
    <property type="molecule type" value="Genomic_DNA"/>
</dbReference>
<comment type="caution">
    <text evidence="1">The sequence shown here is derived from an EMBL/GenBank/DDBJ whole genome shotgun (WGS) entry which is preliminary data.</text>
</comment>
<accession>X1UWW8</accession>
<feature type="non-terminal residue" evidence="1">
    <location>
        <position position="1"/>
    </location>
</feature>
<gene>
    <name evidence="1" type="ORF">S12H4_27365</name>
</gene>